<protein>
    <submittedName>
        <fullName evidence="1">Uncharacterized protein</fullName>
    </submittedName>
</protein>
<proteinExistence type="predicted"/>
<comment type="caution">
    <text evidence="1">The sequence shown here is derived from an EMBL/GenBank/DDBJ whole genome shotgun (WGS) entry which is preliminary data.</text>
</comment>
<dbReference type="EMBL" id="JAWDGP010001753">
    <property type="protein sequence ID" value="KAK3788631.1"/>
    <property type="molecule type" value="Genomic_DNA"/>
</dbReference>
<reference evidence="1" key="1">
    <citation type="journal article" date="2023" name="G3 (Bethesda)">
        <title>A reference genome for the long-term kleptoplast-retaining sea slug Elysia crispata morphotype clarki.</title>
        <authorList>
            <person name="Eastman K.E."/>
            <person name="Pendleton A.L."/>
            <person name="Shaikh M.A."/>
            <person name="Suttiyut T."/>
            <person name="Ogas R."/>
            <person name="Tomko P."/>
            <person name="Gavelis G."/>
            <person name="Widhalm J.R."/>
            <person name="Wisecaver J.H."/>
        </authorList>
    </citation>
    <scope>NUCLEOTIDE SEQUENCE</scope>
    <source>
        <strain evidence="1">ECLA1</strain>
    </source>
</reference>
<keyword evidence="2" id="KW-1185">Reference proteome</keyword>
<organism evidence="1 2">
    <name type="scientific">Elysia crispata</name>
    <name type="common">lettuce slug</name>
    <dbReference type="NCBI Taxonomy" id="231223"/>
    <lineage>
        <taxon>Eukaryota</taxon>
        <taxon>Metazoa</taxon>
        <taxon>Spiralia</taxon>
        <taxon>Lophotrochozoa</taxon>
        <taxon>Mollusca</taxon>
        <taxon>Gastropoda</taxon>
        <taxon>Heterobranchia</taxon>
        <taxon>Euthyneura</taxon>
        <taxon>Panpulmonata</taxon>
        <taxon>Sacoglossa</taxon>
        <taxon>Placobranchoidea</taxon>
        <taxon>Plakobranchidae</taxon>
        <taxon>Elysia</taxon>
    </lineage>
</organism>
<sequence>MPEASNTASHCLAARRGRPVGTTRDVIVEQSTSIDVIAKGSQRMLSSQLPHAKVYRIKDQFLSPGVDGNQKEEDGVTLFTLQ</sequence>
<dbReference type="AlphaFoldDB" id="A0AAE1AK15"/>
<evidence type="ECO:0000313" key="1">
    <source>
        <dbReference type="EMBL" id="KAK3788631.1"/>
    </source>
</evidence>
<gene>
    <name evidence="1" type="ORF">RRG08_031287</name>
</gene>
<evidence type="ECO:0000313" key="2">
    <source>
        <dbReference type="Proteomes" id="UP001283361"/>
    </source>
</evidence>
<dbReference type="Proteomes" id="UP001283361">
    <property type="component" value="Unassembled WGS sequence"/>
</dbReference>
<name>A0AAE1AK15_9GAST</name>
<accession>A0AAE1AK15</accession>